<proteinExistence type="predicted"/>
<name>A0A9P6KG94_9FUNG</name>
<accession>A0A9P6KG94</accession>
<keyword evidence="2" id="KW-1185">Reference proteome</keyword>
<dbReference type="SUPFAM" id="SSF69322">
    <property type="entry name" value="Tricorn protease domain 2"/>
    <property type="match status" value="1"/>
</dbReference>
<dbReference type="EMBL" id="JAABOA010000594">
    <property type="protein sequence ID" value="KAF9583778.1"/>
    <property type="molecule type" value="Genomic_DNA"/>
</dbReference>
<evidence type="ECO:0000313" key="2">
    <source>
        <dbReference type="Proteomes" id="UP000780801"/>
    </source>
</evidence>
<protein>
    <submittedName>
        <fullName evidence="1">Uncharacterized protein</fullName>
    </submittedName>
</protein>
<evidence type="ECO:0000313" key="1">
    <source>
        <dbReference type="EMBL" id="KAF9583778.1"/>
    </source>
</evidence>
<dbReference type="AlphaFoldDB" id="A0A9P6KG94"/>
<dbReference type="Proteomes" id="UP000780801">
    <property type="component" value="Unassembled WGS sequence"/>
</dbReference>
<gene>
    <name evidence="1" type="ORF">BGW38_008563</name>
</gene>
<sequence>MPYLVIKTFQKDETTPGSFMICYVELSQNPPSEDSFDCILPRLPSPRRAFHIRHSITGDSSEQQLPATIRRVGISGSGSHAATLSKVGKKLLIDLWELRLSEAISRVSYPYSHTISSAHAIIDAETVLYQDVGLSLSWDGSLIVAFKTRQTSPGKIHVFEYYGDVYRPQSKGQQVSLPLEPSNCHKKCTLLQSFRGDAKFTNLSISKWDYHSQRFIACDREGFSVYKTTDQWEMLYHVPVFHMYSDRAISTAVGGIFTLEISIYQLSIWDLVTGAPKHLIDTKHRIVGHFLSVTGETLAIAAEEAIFLYSTESGDLLQQFSESCDWWYGFVDGDRGIYGSHPTRQRHAFFITDIRNPSRPKRLVDASLDWNRIVRDVKVGEESDGTNIMLTAVLSFRESILEVNFLEDTLEGTVDEPLCTSACASDRITTPAIAFGEEVSYSGGAFVVQEATYVSQKQLIMDIRFKDGKSKRFWWVANSCFFIKESSRFMTSLSNRSCTRFMTWKLPQSSQDELELIFFGRRDTSEDVIELSTCSHGGYPVLSTVGRDLWLYSREWLSLDDPNVLSEELWMITGGGTFQCNEAMEAEARYLCSFDNHYSTPGNHSKSLVPRVCRIHAGFNNNRARPILKTLLQANNWIPLKAYSRGSNPLGIILEEARTESTAIEVARMLIDYSLNKVKEDNDLVYILYLLECMDELAARYPDLALRITRGFCYIRCYDRKFIINNHRIARPPSLWQIWSSDASKVYECRNPILQLDIANQNFDQLNEGFTEDVFVAPVNLLWSFIPKSHSPCSEFPLGDPNQRTTWIQTLYNIIVLNMNPFSHVYIRPRPFSLEILDNPAVEAVIQYKW</sequence>
<dbReference type="OrthoDB" id="2425034at2759"/>
<comment type="caution">
    <text evidence="1">The sequence shown here is derived from an EMBL/GenBank/DDBJ whole genome shotgun (WGS) entry which is preliminary data.</text>
</comment>
<organism evidence="1 2">
    <name type="scientific">Lunasporangiospora selenospora</name>
    <dbReference type="NCBI Taxonomy" id="979761"/>
    <lineage>
        <taxon>Eukaryota</taxon>
        <taxon>Fungi</taxon>
        <taxon>Fungi incertae sedis</taxon>
        <taxon>Mucoromycota</taxon>
        <taxon>Mortierellomycotina</taxon>
        <taxon>Mortierellomycetes</taxon>
        <taxon>Mortierellales</taxon>
        <taxon>Mortierellaceae</taxon>
        <taxon>Lunasporangiospora</taxon>
    </lineage>
</organism>
<reference evidence="1" key="1">
    <citation type="journal article" date="2020" name="Fungal Divers.">
        <title>Resolving the Mortierellaceae phylogeny through synthesis of multi-gene phylogenetics and phylogenomics.</title>
        <authorList>
            <person name="Vandepol N."/>
            <person name="Liber J."/>
            <person name="Desiro A."/>
            <person name="Na H."/>
            <person name="Kennedy M."/>
            <person name="Barry K."/>
            <person name="Grigoriev I.V."/>
            <person name="Miller A.N."/>
            <person name="O'Donnell K."/>
            <person name="Stajich J.E."/>
            <person name="Bonito G."/>
        </authorList>
    </citation>
    <scope>NUCLEOTIDE SEQUENCE</scope>
    <source>
        <strain evidence="1">KOD1015</strain>
    </source>
</reference>